<gene>
    <name evidence="1" type="ORF">INF20_05920</name>
</gene>
<comment type="caution">
    <text evidence="1">The sequence shown here is derived from an EMBL/GenBank/DDBJ whole genome shotgun (WGS) entry which is preliminary data.</text>
</comment>
<keyword evidence="2" id="KW-1185">Reference proteome</keyword>
<proteinExistence type="predicted"/>
<sequence>MAKPFQKEIDFAFFVVNFGYTKADYEALTPKEIRFIYKAWENKKISDTYNAYNAAFTAAYNVQRPKNKKALNLFKKRNKKADMEVVNENRTIIYEVEEKEGKSWVRKVYERNGLRYPERRGNG</sequence>
<evidence type="ECO:0000313" key="1">
    <source>
        <dbReference type="EMBL" id="MBE5035810.1"/>
    </source>
</evidence>
<evidence type="ECO:0000313" key="2">
    <source>
        <dbReference type="Proteomes" id="UP001516588"/>
    </source>
</evidence>
<dbReference type="Proteomes" id="UP001516588">
    <property type="component" value="Unassembled WGS sequence"/>
</dbReference>
<accession>A0ABR9QY52</accession>
<protein>
    <submittedName>
        <fullName evidence="1">Uncharacterized protein</fullName>
    </submittedName>
</protein>
<name>A0ABR9QY52_9FIRM</name>
<organism evidence="1 2">
    <name type="scientific">Gallibacter intestinalis</name>
    <dbReference type="NCBI Taxonomy" id="2779356"/>
    <lineage>
        <taxon>Bacteria</taxon>
        <taxon>Bacillati</taxon>
        <taxon>Bacillota</taxon>
        <taxon>Clostridia</taxon>
        <taxon>Eubacteriales</taxon>
        <taxon>Eubacteriaceae</taxon>
        <taxon>Gallibacter</taxon>
    </lineage>
</organism>
<dbReference type="EMBL" id="JADCKA010000009">
    <property type="protein sequence ID" value="MBE5035810.1"/>
    <property type="molecule type" value="Genomic_DNA"/>
</dbReference>
<reference evidence="1 2" key="1">
    <citation type="submission" date="2020-10" db="EMBL/GenBank/DDBJ databases">
        <title>ChiBAC.</title>
        <authorList>
            <person name="Zenner C."/>
            <person name="Hitch T.C.A."/>
            <person name="Clavel T."/>
        </authorList>
    </citation>
    <scope>NUCLEOTIDE SEQUENCE [LARGE SCALE GENOMIC DNA]</scope>
    <source>
        <strain evidence="1 2">DSM 108706</strain>
    </source>
</reference>